<sequence length="64" mass="7383">MLRTHSQYVESYMDRRRSHLVNESYGREAKATIIATIQRLTNDGSAVKGLSSLLCLDSMYILYR</sequence>
<gene>
    <name evidence="1" type="ORF">J1N35_031857</name>
</gene>
<comment type="caution">
    <text evidence="1">The sequence shown here is derived from an EMBL/GenBank/DDBJ whole genome shotgun (WGS) entry which is preliminary data.</text>
</comment>
<dbReference type="Proteomes" id="UP000828251">
    <property type="component" value="Unassembled WGS sequence"/>
</dbReference>
<dbReference type="AlphaFoldDB" id="A0A9D3V2E5"/>
<proteinExistence type="predicted"/>
<protein>
    <submittedName>
        <fullName evidence="1">Uncharacterized protein</fullName>
    </submittedName>
</protein>
<evidence type="ECO:0000313" key="2">
    <source>
        <dbReference type="Proteomes" id="UP000828251"/>
    </source>
</evidence>
<evidence type="ECO:0000313" key="1">
    <source>
        <dbReference type="EMBL" id="KAH1066870.1"/>
    </source>
</evidence>
<name>A0A9D3V2E5_9ROSI</name>
<accession>A0A9D3V2E5</accession>
<keyword evidence="2" id="KW-1185">Reference proteome</keyword>
<reference evidence="1 2" key="1">
    <citation type="journal article" date="2021" name="Plant Biotechnol. J.">
        <title>Multi-omics assisted identification of the key and species-specific regulatory components of drought-tolerant mechanisms in Gossypium stocksii.</title>
        <authorList>
            <person name="Yu D."/>
            <person name="Ke L."/>
            <person name="Zhang D."/>
            <person name="Wu Y."/>
            <person name="Sun Y."/>
            <person name="Mei J."/>
            <person name="Sun J."/>
            <person name="Sun Y."/>
        </authorList>
    </citation>
    <scope>NUCLEOTIDE SEQUENCE [LARGE SCALE GENOMIC DNA]</scope>
    <source>
        <strain evidence="2">cv. E1</strain>
        <tissue evidence="1">Leaf</tissue>
    </source>
</reference>
<organism evidence="1 2">
    <name type="scientific">Gossypium stocksii</name>
    <dbReference type="NCBI Taxonomy" id="47602"/>
    <lineage>
        <taxon>Eukaryota</taxon>
        <taxon>Viridiplantae</taxon>
        <taxon>Streptophyta</taxon>
        <taxon>Embryophyta</taxon>
        <taxon>Tracheophyta</taxon>
        <taxon>Spermatophyta</taxon>
        <taxon>Magnoliopsida</taxon>
        <taxon>eudicotyledons</taxon>
        <taxon>Gunneridae</taxon>
        <taxon>Pentapetalae</taxon>
        <taxon>rosids</taxon>
        <taxon>malvids</taxon>
        <taxon>Malvales</taxon>
        <taxon>Malvaceae</taxon>
        <taxon>Malvoideae</taxon>
        <taxon>Gossypium</taxon>
    </lineage>
</organism>
<dbReference type="EMBL" id="JAIQCV010000009">
    <property type="protein sequence ID" value="KAH1066870.1"/>
    <property type="molecule type" value="Genomic_DNA"/>
</dbReference>